<feature type="compositionally biased region" description="Polar residues" evidence="1">
    <location>
        <begin position="75"/>
        <end position="85"/>
    </location>
</feature>
<dbReference type="Proteomes" id="UP001268864">
    <property type="component" value="Unassembled WGS sequence"/>
</dbReference>
<organism evidence="2 3">
    <name type="scientific">Haloarcula onubensis</name>
    <dbReference type="NCBI Taxonomy" id="2950539"/>
    <lineage>
        <taxon>Archaea</taxon>
        <taxon>Methanobacteriati</taxon>
        <taxon>Methanobacteriota</taxon>
        <taxon>Stenosarchaea group</taxon>
        <taxon>Halobacteria</taxon>
        <taxon>Halobacteriales</taxon>
        <taxon>Haloarculaceae</taxon>
        <taxon>Haloarcula</taxon>
    </lineage>
</organism>
<protein>
    <submittedName>
        <fullName evidence="2">Uncharacterized protein</fullName>
    </submittedName>
</protein>
<gene>
    <name evidence="2" type="ORF">NDI86_07995</name>
</gene>
<dbReference type="PROSITE" id="PS51257">
    <property type="entry name" value="PROKAR_LIPOPROTEIN"/>
    <property type="match status" value="1"/>
</dbReference>
<sequence>MRKATVVVVAVVILLAGCSGGGGGAASPTEESGTDASASGTPTDGGSMDTPMEPTSTPTADGDETDTGSGPGEPTPQSAAANSNPLDNATVTEATVYNGSQQTDVLIRNETAGAELVEYTRPSTGTASLYTTDDYVAYRNGTTGNVEYGGPDSYVGTGVSISAEFTVIRALLYVDLVEWEETGTTTVDGESALVFESDSLNQTALNEDPNFETGSQQSAVQSVDGRMVIGTDGRVHSVNVQIETPDGTIGSDVSFGYDDITVDTPGWVDESQAP</sequence>
<dbReference type="Pfam" id="PF24381">
    <property type="entry name" value="DUF7537"/>
    <property type="match status" value="1"/>
</dbReference>
<feature type="region of interest" description="Disordered" evidence="1">
    <location>
        <begin position="19"/>
        <end position="85"/>
    </location>
</feature>
<dbReference type="EMBL" id="JAMQOS010000002">
    <property type="protein sequence ID" value="MDS0282064.1"/>
    <property type="molecule type" value="Genomic_DNA"/>
</dbReference>
<accession>A0ABU2FNS7</accession>
<evidence type="ECO:0000256" key="1">
    <source>
        <dbReference type="SAM" id="MobiDB-lite"/>
    </source>
</evidence>
<reference evidence="2 3" key="1">
    <citation type="submission" date="2022-06" db="EMBL/GenBank/DDBJ databases">
        <title>Halomicroarcula sp. a new haloarchaeum isolate from saline soil.</title>
        <authorList>
            <person name="Strakova D."/>
            <person name="Galisteo C."/>
            <person name="Sanchez-Porro C."/>
            <person name="Ventosa A."/>
        </authorList>
    </citation>
    <scope>NUCLEOTIDE SEQUENCE [LARGE SCALE GENOMIC DNA]</scope>
    <source>
        <strain evidence="2 3">S3CR25-11</strain>
    </source>
</reference>
<evidence type="ECO:0000313" key="3">
    <source>
        <dbReference type="Proteomes" id="UP001268864"/>
    </source>
</evidence>
<dbReference type="RefSeq" id="WP_310899897.1">
    <property type="nucleotide sequence ID" value="NZ_JAMQOS010000002.1"/>
</dbReference>
<evidence type="ECO:0000313" key="2">
    <source>
        <dbReference type="EMBL" id="MDS0282064.1"/>
    </source>
</evidence>
<feature type="compositionally biased region" description="Polar residues" evidence="1">
    <location>
        <begin position="29"/>
        <end position="44"/>
    </location>
</feature>
<name>A0ABU2FNS7_9EURY</name>
<keyword evidence="3" id="KW-1185">Reference proteome</keyword>
<dbReference type="InterPro" id="IPR055959">
    <property type="entry name" value="DUF7537"/>
</dbReference>
<proteinExistence type="predicted"/>
<comment type="caution">
    <text evidence="2">The sequence shown here is derived from an EMBL/GenBank/DDBJ whole genome shotgun (WGS) entry which is preliminary data.</text>
</comment>